<dbReference type="PIRSF" id="PIRSF000390">
    <property type="entry name" value="PLP_StrS"/>
    <property type="match status" value="1"/>
</dbReference>
<dbReference type="Proteomes" id="UP000274556">
    <property type="component" value="Unassembled WGS sequence"/>
</dbReference>
<proteinExistence type="inferred from homology"/>
<accession>A0A495VB46</accession>
<reference evidence="5 6" key="1">
    <citation type="submission" date="2018-10" db="EMBL/GenBank/DDBJ databases">
        <title>Genomic Encyclopedia of Archaeal and Bacterial Type Strains, Phase II (KMG-II): from individual species to whole genera.</title>
        <authorList>
            <person name="Goeker M."/>
        </authorList>
    </citation>
    <scope>NUCLEOTIDE SEQUENCE [LARGE SCALE GENOMIC DNA]</scope>
    <source>
        <strain evidence="5 6">DSM 235</strain>
    </source>
</reference>
<dbReference type="PANTHER" id="PTHR30244">
    <property type="entry name" value="TRANSAMINASE"/>
    <property type="match status" value="1"/>
</dbReference>
<dbReference type="Gene3D" id="3.40.640.10">
    <property type="entry name" value="Type I PLP-dependent aspartate aminotransferase-like (Major domain)"/>
    <property type="match status" value="1"/>
</dbReference>
<dbReference type="InterPro" id="IPR015424">
    <property type="entry name" value="PyrdxlP-dep_Trfase"/>
</dbReference>
<evidence type="ECO:0000313" key="6">
    <source>
        <dbReference type="Proteomes" id="UP000274556"/>
    </source>
</evidence>
<dbReference type="InterPro" id="IPR015422">
    <property type="entry name" value="PyrdxlP-dep_Trfase_small"/>
</dbReference>
<gene>
    <name evidence="5" type="ORF">BDD21_3051</name>
</gene>
<name>A0A495VB46_9GAMM</name>
<comment type="caution">
    <text evidence="5">The sequence shown here is derived from an EMBL/GenBank/DDBJ whole genome shotgun (WGS) entry which is preliminary data.</text>
</comment>
<keyword evidence="6" id="KW-1185">Reference proteome</keyword>
<evidence type="ECO:0000256" key="2">
    <source>
        <dbReference type="PIRSR" id="PIRSR000390-1"/>
    </source>
</evidence>
<dbReference type="GO" id="GO:0030170">
    <property type="term" value="F:pyridoxal phosphate binding"/>
    <property type="evidence" value="ECO:0007669"/>
    <property type="project" value="TreeGrafter"/>
</dbReference>
<feature type="modified residue" description="N6-(pyridoxal phosphate)lysine" evidence="3">
    <location>
        <position position="264"/>
    </location>
</feature>
<dbReference type="InterPro" id="IPR015421">
    <property type="entry name" value="PyrdxlP-dep_Trfase_major"/>
</dbReference>
<dbReference type="InterPro" id="IPR000653">
    <property type="entry name" value="DegT/StrS_aminotransferase"/>
</dbReference>
<dbReference type="EMBL" id="RBXL01000001">
    <property type="protein sequence ID" value="RKT45587.1"/>
    <property type="molecule type" value="Genomic_DNA"/>
</dbReference>
<keyword evidence="1 3" id="KW-0663">Pyridoxal phosphate</keyword>
<protein>
    <submittedName>
        <fullName evidence="5">dTDP-4-amino-4,6-dideoxygalactose transaminase</fullName>
    </submittedName>
</protein>
<dbReference type="PANTHER" id="PTHR30244:SF30">
    <property type="entry name" value="BLR5990 PROTEIN"/>
    <property type="match status" value="1"/>
</dbReference>
<evidence type="ECO:0000256" key="1">
    <source>
        <dbReference type="ARBA" id="ARBA00022898"/>
    </source>
</evidence>
<dbReference type="GO" id="GO:0008483">
    <property type="term" value="F:transaminase activity"/>
    <property type="evidence" value="ECO:0007669"/>
    <property type="project" value="TreeGrafter"/>
</dbReference>
<dbReference type="GO" id="GO:0000271">
    <property type="term" value="P:polysaccharide biosynthetic process"/>
    <property type="evidence" value="ECO:0007669"/>
    <property type="project" value="TreeGrafter"/>
</dbReference>
<dbReference type="SUPFAM" id="SSF53383">
    <property type="entry name" value="PLP-dependent transferases"/>
    <property type="match status" value="1"/>
</dbReference>
<evidence type="ECO:0000256" key="3">
    <source>
        <dbReference type="PIRSR" id="PIRSR000390-2"/>
    </source>
</evidence>
<dbReference type="Gene3D" id="3.90.1150.10">
    <property type="entry name" value="Aspartate Aminotransferase, domain 1"/>
    <property type="match status" value="1"/>
</dbReference>
<dbReference type="Pfam" id="PF01041">
    <property type="entry name" value="DegT_DnrJ_EryC1"/>
    <property type="match status" value="2"/>
</dbReference>
<organism evidence="5 6">
    <name type="scientific">Thiocapsa rosea</name>
    <dbReference type="NCBI Taxonomy" id="69360"/>
    <lineage>
        <taxon>Bacteria</taxon>
        <taxon>Pseudomonadati</taxon>
        <taxon>Pseudomonadota</taxon>
        <taxon>Gammaproteobacteria</taxon>
        <taxon>Chromatiales</taxon>
        <taxon>Chromatiaceae</taxon>
        <taxon>Thiocapsa</taxon>
    </lineage>
</organism>
<dbReference type="AlphaFoldDB" id="A0A495VB46"/>
<evidence type="ECO:0000256" key="4">
    <source>
        <dbReference type="RuleBase" id="RU004508"/>
    </source>
</evidence>
<comment type="similarity">
    <text evidence="4">Belongs to the DegT/DnrJ/EryC1 family.</text>
</comment>
<dbReference type="CDD" id="cd00616">
    <property type="entry name" value="AHBA_syn"/>
    <property type="match status" value="1"/>
</dbReference>
<evidence type="ECO:0000313" key="5">
    <source>
        <dbReference type="EMBL" id="RKT45587.1"/>
    </source>
</evidence>
<sequence>MAKSSKTFDALIAGVRAIYGEGSVPLHRPVFEGNERQYLVDCIDSNFVSSVGAKVTEFEERIADFTRAGYAVATVNGTAALHMALELAGVGRDDEVITQALTFVATCNAARCAGAWPVFVDVDRDTLGLSPTALRAFFERHAERRAGVVFNRSSGRRLAACVPMHTFGHPCRIGEIVAICDEWGIPVVEDAAESLGSFIDLLPEEVGAASAAPTPVDRGGLAAKAAPTADWNGLAAEAAATVGSRWRHTGTLGRLGTLSFNGNKIITTGGGGMIVTDDAELAARAKHLTTTAKVPHPFEFVHDQTGYNYRMPNLNAALGCAQMERLPEMLAIKAEIARRYAAVCAEIGICFLAAPAGTRSNHWLNAILLSSAAERDAFLEYTNAQGVMTRPIWRLMSRLAMYADCQHDGLENSLWLEERVVNLPSSVPEGWMGDFAAV</sequence>
<dbReference type="RefSeq" id="WP_245969624.1">
    <property type="nucleotide sequence ID" value="NZ_RBXL01000001.1"/>
</dbReference>
<feature type="active site" description="Proton acceptor" evidence="2">
    <location>
        <position position="264"/>
    </location>
</feature>